<dbReference type="Proteomes" id="UP000287296">
    <property type="component" value="Unassembled WGS sequence"/>
</dbReference>
<accession>A0A429X919</accession>
<organism evidence="1 2">
    <name type="scientific">Siminovitchia terrae</name>
    <name type="common">Bacillus terrae</name>
    <dbReference type="NCBI Taxonomy" id="1914933"/>
    <lineage>
        <taxon>Bacteria</taxon>
        <taxon>Bacillati</taxon>
        <taxon>Bacillota</taxon>
        <taxon>Bacilli</taxon>
        <taxon>Bacillales</taxon>
        <taxon>Bacillaceae</taxon>
        <taxon>Siminovitchia</taxon>
    </lineage>
</organism>
<evidence type="ECO:0000313" key="1">
    <source>
        <dbReference type="EMBL" id="RST59945.1"/>
    </source>
</evidence>
<comment type="caution">
    <text evidence="1">The sequence shown here is derived from an EMBL/GenBank/DDBJ whole genome shotgun (WGS) entry which is preliminary data.</text>
</comment>
<protein>
    <submittedName>
        <fullName evidence="1">Uncharacterized protein</fullName>
    </submittedName>
</protein>
<dbReference type="EMBL" id="QYTW02000007">
    <property type="protein sequence ID" value="RST59945.1"/>
    <property type="molecule type" value="Genomic_DNA"/>
</dbReference>
<evidence type="ECO:0000313" key="2">
    <source>
        <dbReference type="Proteomes" id="UP000287296"/>
    </source>
</evidence>
<gene>
    <name evidence="1" type="ORF">D5F11_009540</name>
</gene>
<sequence>MFHYNHGKIKVYTRHGNEVTYKYLELQYILYKYLFPIVSWTVR</sequence>
<reference evidence="1 2" key="1">
    <citation type="submission" date="2018-12" db="EMBL/GenBank/DDBJ databases">
        <authorList>
            <person name="Sun L."/>
            <person name="Chen Z."/>
        </authorList>
    </citation>
    <scope>NUCLEOTIDE SEQUENCE [LARGE SCALE GENOMIC DNA]</scope>
    <source>
        <strain evidence="1 2">LMG 29736</strain>
    </source>
</reference>
<dbReference type="AlphaFoldDB" id="A0A429X919"/>
<name>A0A429X919_SIMTE</name>
<proteinExistence type="predicted"/>